<sequence>MRLDPLTKTTFGSCSQDPPKSFTLGKARSIAIPLLPNVTVDLDVVQVLLLATPDFGPFSHEFEKFDDSHLLPRGTSPSAIPWQPVIALMQVAAVPPPNNGELQLSGILGLHVANASPNTTRGTSRYHQKINFNRRIGMYVGRGWTYLYAHLVNERQNPSVATALTHILWRKYSHIFQPNE</sequence>
<proteinExistence type="predicted"/>
<keyword evidence="2" id="KW-1185">Reference proteome</keyword>
<name>E2ASH5_CAMFO</name>
<reference evidence="1 2" key="1">
    <citation type="journal article" date="2010" name="Science">
        <title>Genomic comparison of the ants Camponotus floridanus and Harpegnathos saltator.</title>
        <authorList>
            <person name="Bonasio R."/>
            <person name="Zhang G."/>
            <person name="Ye C."/>
            <person name="Mutti N.S."/>
            <person name="Fang X."/>
            <person name="Qin N."/>
            <person name="Donahue G."/>
            <person name="Yang P."/>
            <person name="Li Q."/>
            <person name="Li C."/>
            <person name="Zhang P."/>
            <person name="Huang Z."/>
            <person name="Berger S.L."/>
            <person name="Reinberg D."/>
            <person name="Wang J."/>
            <person name="Liebig J."/>
        </authorList>
    </citation>
    <scope>NUCLEOTIDE SEQUENCE [LARGE SCALE GENOMIC DNA]</scope>
    <source>
        <strain evidence="2">C129</strain>
    </source>
</reference>
<dbReference type="InParanoid" id="E2ASH5"/>
<protein>
    <submittedName>
        <fullName evidence="1">Uncharacterized protein</fullName>
    </submittedName>
</protein>
<organism evidence="2">
    <name type="scientific">Camponotus floridanus</name>
    <name type="common">Florida carpenter ant</name>
    <dbReference type="NCBI Taxonomy" id="104421"/>
    <lineage>
        <taxon>Eukaryota</taxon>
        <taxon>Metazoa</taxon>
        <taxon>Ecdysozoa</taxon>
        <taxon>Arthropoda</taxon>
        <taxon>Hexapoda</taxon>
        <taxon>Insecta</taxon>
        <taxon>Pterygota</taxon>
        <taxon>Neoptera</taxon>
        <taxon>Endopterygota</taxon>
        <taxon>Hymenoptera</taxon>
        <taxon>Apocrita</taxon>
        <taxon>Aculeata</taxon>
        <taxon>Formicoidea</taxon>
        <taxon>Formicidae</taxon>
        <taxon>Formicinae</taxon>
        <taxon>Camponotus</taxon>
    </lineage>
</organism>
<dbReference type="EMBL" id="GL442298">
    <property type="protein sequence ID" value="EFN63641.1"/>
    <property type="molecule type" value="Genomic_DNA"/>
</dbReference>
<evidence type="ECO:0000313" key="2">
    <source>
        <dbReference type="Proteomes" id="UP000000311"/>
    </source>
</evidence>
<gene>
    <name evidence="1" type="ORF">EAG_07419</name>
</gene>
<dbReference type="AlphaFoldDB" id="E2ASH5"/>
<accession>E2ASH5</accession>
<dbReference type="Proteomes" id="UP000000311">
    <property type="component" value="Unassembled WGS sequence"/>
</dbReference>
<evidence type="ECO:0000313" key="1">
    <source>
        <dbReference type="EMBL" id="EFN63641.1"/>
    </source>
</evidence>